<dbReference type="GO" id="GO:0030422">
    <property type="term" value="P:siRNA processing"/>
    <property type="evidence" value="ECO:0007669"/>
    <property type="project" value="TreeGrafter"/>
</dbReference>
<name>A0AA38FID0_TAXCH</name>
<evidence type="ECO:0000259" key="3">
    <source>
        <dbReference type="Pfam" id="PF24823"/>
    </source>
</evidence>
<accession>A0AA38FID0</accession>
<dbReference type="GO" id="GO:0003968">
    <property type="term" value="F:RNA-directed RNA polymerase activity"/>
    <property type="evidence" value="ECO:0007669"/>
    <property type="project" value="UniProtKB-KW"/>
</dbReference>
<evidence type="ECO:0000313" key="6">
    <source>
        <dbReference type="EMBL" id="KAH9304028.1"/>
    </source>
</evidence>
<protein>
    <recommendedName>
        <fullName evidence="1">RNA-dependent RNA polymerase</fullName>
        <ecNumber evidence="1">2.7.7.48</ecNumber>
    </recommendedName>
</protein>
<dbReference type="Pfam" id="PF26252">
    <property type="entry name" value="RdRP_helical"/>
    <property type="match status" value="1"/>
</dbReference>
<sequence>MGSCTVKISNLPLTAIAKELVQYLEGIAGKDSVFACEIRTDRINWKSRGFGRVQFENTDAKEEVCRLFGLGLPLFQNANLVVSTIERDMIPRATYSICIPKLLAGCPVFHNAFSVLWSATDVVSEFALARKTVSFFVTESGVEYKLEIHFQDIVQTCTGILKENGRQVILLQLQSGPRIFYKVVVQKLAAKFGEDRYKFCKEDSELQWVRTTDFSAFCCIGQSSSFCLQLPDGIELAKIIESMPVHKSMEEELTLQNGNSFSPFPQIVPCISAPEGVNLSYEILFQINSLIHRGILGAPTLCPQFFGLLHNDKTPALHINLALAELHKFKSMCFKPEIWLQSQLDKLRTRENQLKSAAITPDVSIMKFHRVLVTPSRVYFLGPELNTSNRVTRQFAEYIDDFLRVSFVDEDWNKLHSTALTAKTEFGFLARPQRTEVYNRILSILKKGIIVGNKRFEFLAFSASQLRENSVWMFASNENISADSIRKWMGDFNSIRNVAKCASRMGQSFSSSRKTLNVKEHEVVLIPDIEICTDGINYCFSDGIGRISLSLAKQIANICDFGIPPPSAFQVRYGGFKGVVAVDPTSYHKLSLRRSMLKFNSKNTTLDVLNWSRFLPAFLNREIITLLSTLGVPDENFECMQKKAMVHLDQMLVNREMAADTLQMMFSGDDHKCLTEMLMAGYSPNTEPYLSMMLQAFRKYQLADLRTKTRIYVSKGRTLMGCLDETGTLNYGEVFVQVSRANTKLFDDGVSTRGFNKMVKNCILQEKVVVAKNPCLHPGDIRVLRAVDVPELHHMVDCLVFPQKGERPHPNECSGSDLDGDLYFISWDELIIPPEQDLPMDYFGRPPVQLDHEVTIEEIQEYFVNYMLNDSLGVIANTHVVYADKEPDKARSQKCQLLARLQSKAVDFPKTGIPAEMPLSLFPNEYPDFMEKEDKP</sequence>
<evidence type="ECO:0000259" key="5">
    <source>
        <dbReference type="Pfam" id="PF26252"/>
    </source>
</evidence>
<dbReference type="Pfam" id="PF24823">
    <property type="entry name" value="PH_RDR2"/>
    <property type="match status" value="1"/>
</dbReference>
<dbReference type="SUPFAM" id="SSF54928">
    <property type="entry name" value="RNA-binding domain, RBD"/>
    <property type="match status" value="1"/>
</dbReference>
<keyword evidence="1" id="KW-0694">RNA-binding</keyword>
<dbReference type="CDD" id="cd00590">
    <property type="entry name" value="RRM_SF"/>
    <property type="match status" value="1"/>
</dbReference>
<comment type="similarity">
    <text evidence="1">Belongs to the RdRP family.</text>
</comment>
<feature type="domain" description="RDR1/2-like RRM" evidence="4">
    <location>
        <begin position="5"/>
        <end position="68"/>
    </location>
</feature>
<dbReference type="EC" id="2.7.7.48" evidence="1"/>
<feature type="domain" description="RDRP core" evidence="2">
    <location>
        <begin position="373"/>
        <end position="934"/>
    </location>
</feature>
<dbReference type="InterPro" id="IPR057596">
    <property type="entry name" value="RDRP_core"/>
</dbReference>
<dbReference type="InterPro" id="IPR007855">
    <property type="entry name" value="RDRP"/>
</dbReference>
<feature type="domain" description="RDRP helical" evidence="5">
    <location>
        <begin position="271"/>
        <end position="355"/>
    </location>
</feature>
<dbReference type="EMBL" id="JAHRHJ020000008">
    <property type="protein sequence ID" value="KAH9304028.1"/>
    <property type="molecule type" value="Genomic_DNA"/>
</dbReference>
<comment type="catalytic activity">
    <reaction evidence="1">
        <text>RNA(n) + a ribonucleoside 5'-triphosphate = RNA(n+1) + diphosphate</text>
        <dbReference type="Rhea" id="RHEA:21248"/>
        <dbReference type="Rhea" id="RHEA-COMP:14527"/>
        <dbReference type="Rhea" id="RHEA-COMP:17342"/>
        <dbReference type="ChEBI" id="CHEBI:33019"/>
        <dbReference type="ChEBI" id="CHEBI:61557"/>
        <dbReference type="ChEBI" id="CHEBI:140395"/>
        <dbReference type="EC" id="2.7.7.48"/>
    </reaction>
</comment>
<evidence type="ECO:0000313" key="7">
    <source>
        <dbReference type="Proteomes" id="UP000824469"/>
    </source>
</evidence>
<comment type="caution">
    <text evidence="6">The sequence shown here is derived from an EMBL/GenBank/DDBJ whole genome shotgun (WGS) entry which is preliminary data.</text>
</comment>
<gene>
    <name evidence="6" type="ORF">KI387_008432</name>
</gene>
<dbReference type="InterPro" id="IPR058763">
    <property type="entry name" value="RRM_RDR1/2-like"/>
</dbReference>
<evidence type="ECO:0000259" key="4">
    <source>
        <dbReference type="Pfam" id="PF26250"/>
    </source>
</evidence>
<dbReference type="Pfam" id="PF26250">
    <property type="entry name" value="RRM_RdRP1_2"/>
    <property type="match status" value="1"/>
</dbReference>
<reference evidence="6 7" key="1">
    <citation type="journal article" date="2021" name="Nat. Plants">
        <title>The Taxus genome provides insights into paclitaxel biosynthesis.</title>
        <authorList>
            <person name="Xiong X."/>
            <person name="Gou J."/>
            <person name="Liao Q."/>
            <person name="Li Y."/>
            <person name="Zhou Q."/>
            <person name="Bi G."/>
            <person name="Li C."/>
            <person name="Du R."/>
            <person name="Wang X."/>
            <person name="Sun T."/>
            <person name="Guo L."/>
            <person name="Liang H."/>
            <person name="Lu P."/>
            <person name="Wu Y."/>
            <person name="Zhang Z."/>
            <person name="Ro D.K."/>
            <person name="Shang Y."/>
            <person name="Huang S."/>
            <person name="Yan J."/>
        </authorList>
    </citation>
    <scope>NUCLEOTIDE SEQUENCE [LARGE SCALE GENOMIC DNA]</scope>
    <source>
        <strain evidence="6">Ta-2019</strain>
    </source>
</reference>
<evidence type="ECO:0000256" key="1">
    <source>
        <dbReference type="RuleBase" id="RU363098"/>
    </source>
</evidence>
<dbReference type="Pfam" id="PF05183">
    <property type="entry name" value="RdRP"/>
    <property type="match status" value="1"/>
</dbReference>
<dbReference type="Gene3D" id="3.30.70.330">
    <property type="match status" value="1"/>
</dbReference>
<dbReference type="OMA" id="FKENIGH"/>
<dbReference type="Proteomes" id="UP000824469">
    <property type="component" value="Unassembled WGS sequence"/>
</dbReference>
<dbReference type="GO" id="GO:0003723">
    <property type="term" value="F:RNA binding"/>
    <property type="evidence" value="ECO:0007669"/>
    <property type="project" value="UniProtKB-KW"/>
</dbReference>
<dbReference type="GO" id="GO:0031380">
    <property type="term" value="C:nuclear RNA-directed RNA polymerase complex"/>
    <property type="evidence" value="ECO:0007669"/>
    <property type="project" value="TreeGrafter"/>
</dbReference>
<feature type="domain" description="RDR1/2-like PH-like" evidence="3">
    <location>
        <begin position="102"/>
        <end position="253"/>
    </location>
</feature>
<dbReference type="PANTHER" id="PTHR23079">
    <property type="entry name" value="RNA-DEPENDENT RNA POLYMERASE"/>
    <property type="match status" value="1"/>
</dbReference>
<dbReference type="PANTHER" id="PTHR23079:SF5">
    <property type="entry name" value="RNA-DEPENDENT RNA POLYMERASE 2"/>
    <property type="match status" value="1"/>
</dbReference>
<keyword evidence="1" id="KW-0548">Nucleotidyltransferase</keyword>
<proteinExistence type="inferred from homology"/>
<dbReference type="InterPro" id="IPR058751">
    <property type="entry name" value="RDRP_helical"/>
</dbReference>
<dbReference type="AlphaFoldDB" id="A0AA38FID0"/>
<keyword evidence="1" id="KW-0696">RNA-directed RNA polymerase</keyword>
<evidence type="ECO:0000259" key="2">
    <source>
        <dbReference type="Pfam" id="PF05183"/>
    </source>
</evidence>
<organism evidence="6 7">
    <name type="scientific">Taxus chinensis</name>
    <name type="common">Chinese yew</name>
    <name type="synonym">Taxus wallichiana var. chinensis</name>
    <dbReference type="NCBI Taxonomy" id="29808"/>
    <lineage>
        <taxon>Eukaryota</taxon>
        <taxon>Viridiplantae</taxon>
        <taxon>Streptophyta</taxon>
        <taxon>Embryophyta</taxon>
        <taxon>Tracheophyta</taxon>
        <taxon>Spermatophyta</taxon>
        <taxon>Pinopsida</taxon>
        <taxon>Pinidae</taxon>
        <taxon>Conifers II</taxon>
        <taxon>Cupressales</taxon>
        <taxon>Taxaceae</taxon>
        <taxon>Taxus</taxon>
    </lineage>
</organism>
<comment type="function">
    <text evidence="1">Probably involved in the RNA silencing pathway and required for the generation of small interfering RNAs (siRNAs).</text>
</comment>
<dbReference type="InterPro" id="IPR057590">
    <property type="entry name" value="PH_RDR1/2-like"/>
</dbReference>
<keyword evidence="1" id="KW-0808">Transferase</keyword>
<keyword evidence="7" id="KW-1185">Reference proteome</keyword>
<feature type="non-terminal residue" evidence="6">
    <location>
        <position position="936"/>
    </location>
</feature>
<dbReference type="InterPro" id="IPR035979">
    <property type="entry name" value="RBD_domain_sf"/>
</dbReference>
<dbReference type="InterPro" id="IPR012677">
    <property type="entry name" value="Nucleotide-bd_a/b_plait_sf"/>
</dbReference>
<keyword evidence="1" id="KW-0943">RNA-mediated gene silencing</keyword>